<dbReference type="OMA" id="SHMHSST"/>
<feature type="compositionally biased region" description="Low complexity" evidence="10">
    <location>
        <begin position="86"/>
        <end position="115"/>
    </location>
</feature>
<proteinExistence type="predicted"/>
<dbReference type="CDD" id="cd00835">
    <property type="entry name" value="RanBD_family"/>
    <property type="match status" value="1"/>
</dbReference>
<dbReference type="OrthoDB" id="6061at2759"/>
<dbReference type="AlphaFoldDB" id="A0A5J4ZA37"/>
<feature type="region of interest" description="Disordered" evidence="10">
    <location>
        <begin position="1"/>
        <end position="172"/>
    </location>
</feature>
<evidence type="ECO:0000256" key="10">
    <source>
        <dbReference type="SAM" id="MobiDB-lite"/>
    </source>
</evidence>
<dbReference type="InterPro" id="IPR045255">
    <property type="entry name" value="RanBP1-like"/>
</dbReference>
<evidence type="ECO:0000256" key="9">
    <source>
        <dbReference type="ARBA" id="ARBA00023242"/>
    </source>
</evidence>
<feature type="compositionally biased region" description="Basic residues" evidence="10">
    <location>
        <begin position="47"/>
        <end position="56"/>
    </location>
</feature>
<dbReference type="InterPro" id="IPR015007">
    <property type="entry name" value="NUP2/50/61"/>
</dbReference>
<name>A0A5J4ZA37_PORPP</name>
<dbReference type="SMART" id="SM00160">
    <property type="entry name" value="RanBD"/>
    <property type="match status" value="1"/>
</dbReference>
<dbReference type="EMBL" id="VRMN01000001">
    <property type="protein sequence ID" value="KAA8499497.1"/>
    <property type="molecule type" value="Genomic_DNA"/>
</dbReference>
<feature type="compositionally biased region" description="Basic and acidic residues" evidence="10">
    <location>
        <begin position="1"/>
        <end position="31"/>
    </location>
</feature>
<dbReference type="SUPFAM" id="SSF50729">
    <property type="entry name" value="PH domain-like"/>
    <property type="match status" value="1"/>
</dbReference>
<reference evidence="13" key="1">
    <citation type="journal article" date="2019" name="Nat. Commun.">
        <title>Expansion of phycobilisome linker gene families in mesophilic red algae.</title>
        <authorList>
            <person name="Lee J."/>
            <person name="Kim D."/>
            <person name="Bhattacharya D."/>
            <person name="Yoon H.S."/>
        </authorList>
    </citation>
    <scope>NUCLEOTIDE SEQUENCE [LARGE SCALE GENOMIC DNA]</scope>
    <source>
        <strain evidence="13">CCMP 1328</strain>
    </source>
</reference>
<keyword evidence="3" id="KW-0677">Repeat</keyword>
<dbReference type="GO" id="GO:0015031">
    <property type="term" value="P:protein transport"/>
    <property type="evidence" value="ECO:0007669"/>
    <property type="project" value="UniProtKB-KW"/>
</dbReference>
<comment type="caution">
    <text evidence="12">The sequence shown here is derived from an EMBL/GenBank/DDBJ whole genome shotgun (WGS) entry which is preliminary data.</text>
</comment>
<dbReference type="Pfam" id="PF08911">
    <property type="entry name" value="NUP50"/>
    <property type="match status" value="1"/>
</dbReference>
<evidence type="ECO:0000259" key="11">
    <source>
        <dbReference type="PROSITE" id="PS50196"/>
    </source>
</evidence>
<evidence type="ECO:0000313" key="12">
    <source>
        <dbReference type="EMBL" id="KAA8499497.1"/>
    </source>
</evidence>
<evidence type="ECO:0000256" key="8">
    <source>
        <dbReference type="ARBA" id="ARBA00023132"/>
    </source>
</evidence>
<dbReference type="InterPro" id="IPR000156">
    <property type="entry name" value="Ran_bind_dom"/>
</dbReference>
<dbReference type="Gene3D" id="2.30.29.30">
    <property type="entry name" value="Pleckstrin-homology domain (PH domain)/Phosphotyrosine-binding domain (PTB)"/>
    <property type="match status" value="1"/>
</dbReference>
<organism evidence="12 13">
    <name type="scientific">Porphyridium purpureum</name>
    <name type="common">Red alga</name>
    <name type="synonym">Porphyridium cruentum</name>
    <dbReference type="NCBI Taxonomy" id="35688"/>
    <lineage>
        <taxon>Eukaryota</taxon>
        <taxon>Rhodophyta</taxon>
        <taxon>Bangiophyceae</taxon>
        <taxon>Porphyridiales</taxon>
        <taxon>Porphyridiaceae</taxon>
        <taxon>Porphyridium</taxon>
    </lineage>
</organism>
<evidence type="ECO:0000256" key="4">
    <source>
        <dbReference type="ARBA" id="ARBA00022816"/>
    </source>
</evidence>
<keyword evidence="13" id="KW-1185">Reference proteome</keyword>
<dbReference type="PROSITE" id="PS50196">
    <property type="entry name" value="RANBD1"/>
    <property type="match status" value="1"/>
</dbReference>
<dbReference type="Pfam" id="PF00638">
    <property type="entry name" value="Ran_BP1"/>
    <property type="match status" value="1"/>
</dbReference>
<comment type="subcellular location">
    <subcellularLocation>
        <location evidence="1">Nucleus</location>
        <location evidence="1">Nuclear pore complex</location>
    </subcellularLocation>
</comment>
<accession>A0A5J4ZA37</accession>
<keyword evidence="7" id="KW-0811">Translocation</keyword>
<sequence length="407" mass="42437">MKRASEEQLTKDAFEAREAADDAGRDGEERNGTGFQRASDEVIASRRIVKAARRSSGHAPVSAADSKSPSPFASIAADAQKQSPFASVAQSAAASDPAAAPAAATDEAVAKAHTALPTPDQAEKNDKQSDDAEPKEKHSERTEEDKTAEGSSAKQESTAPQADDPAPKFNFGTAPSFTFGSLASQAAGAAAPSTFPTGGATFSFGGTTGGLGSGTIPTWTFGAASKDGAAKSAGTEGVAGENAGADGDENPEMEVPIGPCQPILPEAEVITGEEKDVERFRSRAKVYQLEGKAWKERGVGSLKVNENSETEISRIIMRAEGSMRLVLNFVLWKDFKLVEASEKSARFAVVDSVPDEAGSEKREVKSFLVKFSSADDMSNFRAAVNSLIGAGAGNSDVKKVADKPTQE</sequence>
<evidence type="ECO:0000256" key="6">
    <source>
        <dbReference type="ARBA" id="ARBA00022990"/>
    </source>
</evidence>
<keyword evidence="8" id="KW-0906">Nuclear pore complex</keyword>
<dbReference type="InterPro" id="IPR011993">
    <property type="entry name" value="PH-like_dom_sf"/>
</dbReference>
<keyword evidence="5" id="KW-0653">Protein transport</keyword>
<keyword evidence="2" id="KW-0813">Transport</keyword>
<dbReference type="Proteomes" id="UP000324585">
    <property type="component" value="Unassembled WGS sequence"/>
</dbReference>
<feature type="region of interest" description="Disordered" evidence="10">
    <location>
        <begin position="227"/>
        <end position="251"/>
    </location>
</feature>
<evidence type="ECO:0000313" key="13">
    <source>
        <dbReference type="Proteomes" id="UP000324585"/>
    </source>
</evidence>
<evidence type="ECO:0000256" key="7">
    <source>
        <dbReference type="ARBA" id="ARBA00023010"/>
    </source>
</evidence>
<protein>
    <submittedName>
        <fullName evidence="12">Ran-binding protein 3</fullName>
    </submittedName>
</protein>
<keyword evidence="6" id="KW-0007">Acetylation</keyword>
<evidence type="ECO:0000256" key="1">
    <source>
        <dbReference type="ARBA" id="ARBA00004567"/>
    </source>
</evidence>
<evidence type="ECO:0000256" key="2">
    <source>
        <dbReference type="ARBA" id="ARBA00022448"/>
    </source>
</evidence>
<keyword evidence="9" id="KW-0539">Nucleus</keyword>
<evidence type="ECO:0000256" key="3">
    <source>
        <dbReference type="ARBA" id="ARBA00022737"/>
    </source>
</evidence>
<dbReference type="PANTHER" id="PTHR23138">
    <property type="entry name" value="RAN BINDING PROTEIN"/>
    <property type="match status" value="1"/>
</dbReference>
<dbReference type="GO" id="GO:0051028">
    <property type="term" value="P:mRNA transport"/>
    <property type="evidence" value="ECO:0007669"/>
    <property type="project" value="UniProtKB-KW"/>
</dbReference>
<feature type="compositionally biased region" description="Basic and acidic residues" evidence="10">
    <location>
        <begin position="121"/>
        <end position="148"/>
    </location>
</feature>
<feature type="domain" description="RanBD1" evidence="11">
    <location>
        <begin position="264"/>
        <end position="384"/>
    </location>
</feature>
<evidence type="ECO:0000256" key="5">
    <source>
        <dbReference type="ARBA" id="ARBA00022927"/>
    </source>
</evidence>
<dbReference type="GO" id="GO:0005643">
    <property type="term" value="C:nuclear pore"/>
    <property type="evidence" value="ECO:0007669"/>
    <property type="project" value="UniProtKB-SubCell"/>
</dbReference>
<gene>
    <name evidence="12" type="ORF">FVE85_7082</name>
</gene>
<keyword evidence="4" id="KW-0509">mRNA transport</keyword>
<feature type="compositionally biased region" description="Polar residues" evidence="10">
    <location>
        <begin position="149"/>
        <end position="160"/>
    </location>
</feature>